<evidence type="ECO:0000313" key="2">
    <source>
        <dbReference type="EMBL" id="GAA0770378.1"/>
    </source>
</evidence>
<evidence type="ECO:0008006" key="4">
    <source>
        <dbReference type="Google" id="ProtNLM"/>
    </source>
</evidence>
<feature type="transmembrane region" description="Helical" evidence="1">
    <location>
        <begin position="104"/>
        <end position="128"/>
    </location>
</feature>
<name>A0ABP3VWT1_CLOSU</name>
<reference evidence="3" key="1">
    <citation type="journal article" date="2019" name="Int. J. Syst. Evol. Microbiol.">
        <title>The Global Catalogue of Microorganisms (GCM) 10K type strain sequencing project: providing services to taxonomists for standard genome sequencing and annotation.</title>
        <authorList>
            <consortium name="The Broad Institute Genomics Platform"/>
            <consortium name="The Broad Institute Genome Sequencing Center for Infectious Disease"/>
            <person name="Wu L."/>
            <person name="Ma J."/>
        </authorList>
    </citation>
    <scope>NUCLEOTIDE SEQUENCE [LARGE SCALE GENOMIC DNA]</scope>
    <source>
        <strain evidence="3">JCM 1417</strain>
    </source>
</reference>
<keyword evidence="1" id="KW-0812">Transmembrane</keyword>
<evidence type="ECO:0000313" key="3">
    <source>
        <dbReference type="Proteomes" id="UP001501047"/>
    </source>
</evidence>
<keyword evidence="1" id="KW-1133">Transmembrane helix</keyword>
<dbReference type="Pfam" id="PF12730">
    <property type="entry name" value="ABC2_membrane_4"/>
    <property type="match status" value="1"/>
</dbReference>
<feature type="transmembrane region" description="Helical" evidence="1">
    <location>
        <begin position="148"/>
        <end position="167"/>
    </location>
</feature>
<feature type="transmembrane region" description="Helical" evidence="1">
    <location>
        <begin position="55"/>
        <end position="77"/>
    </location>
</feature>
<gene>
    <name evidence="2" type="ORF">GCM10008908_13060</name>
</gene>
<dbReference type="EMBL" id="BAAACI010000002">
    <property type="protein sequence ID" value="GAA0770378.1"/>
    <property type="molecule type" value="Genomic_DNA"/>
</dbReference>
<evidence type="ECO:0000256" key="1">
    <source>
        <dbReference type="SAM" id="Phobius"/>
    </source>
</evidence>
<keyword evidence="3" id="KW-1185">Reference proteome</keyword>
<sequence length="254" mass="28852">MLNYIKSELYRTTHRKYPYVLVGASSLICILGNILAVWFMKDQPEMNRISMSDMLMISTALFTMIYYSVIMIVDIVFSDEHKHQTLKNTVSFGINRTKIYLGKFLSELIVAIISLAIVTTVLILSSYIFLGSDGATTVETLKNFGTKLLAVFPLWVTGIAIANLLAFNIKNNNIFAFAYLGVVAVFPGIIKYLAYLKPIFVKIQSYLVSYNIKFIVMQDKIFSKDIIKCYVLGIVYIILITIIGIISFRRKEIK</sequence>
<proteinExistence type="predicted"/>
<accession>A0ABP3VWT1</accession>
<dbReference type="RefSeq" id="WP_343824819.1">
    <property type="nucleotide sequence ID" value="NZ_BAAACI010000002.1"/>
</dbReference>
<dbReference type="Proteomes" id="UP001501047">
    <property type="component" value="Unassembled WGS sequence"/>
</dbReference>
<comment type="caution">
    <text evidence="2">The sequence shown here is derived from an EMBL/GenBank/DDBJ whole genome shotgun (WGS) entry which is preliminary data.</text>
</comment>
<feature type="transmembrane region" description="Helical" evidence="1">
    <location>
        <begin position="174"/>
        <end position="193"/>
    </location>
</feature>
<feature type="transmembrane region" description="Helical" evidence="1">
    <location>
        <begin position="229"/>
        <end position="248"/>
    </location>
</feature>
<feature type="transmembrane region" description="Helical" evidence="1">
    <location>
        <begin position="20"/>
        <end position="40"/>
    </location>
</feature>
<keyword evidence="1" id="KW-0472">Membrane</keyword>
<protein>
    <recommendedName>
        <fullName evidence="4">ABC transporter permease</fullName>
    </recommendedName>
</protein>
<organism evidence="2 3">
    <name type="scientific">Clostridium subterminale</name>
    <dbReference type="NCBI Taxonomy" id="1550"/>
    <lineage>
        <taxon>Bacteria</taxon>
        <taxon>Bacillati</taxon>
        <taxon>Bacillota</taxon>
        <taxon>Clostridia</taxon>
        <taxon>Eubacteriales</taxon>
        <taxon>Clostridiaceae</taxon>
        <taxon>Clostridium</taxon>
    </lineage>
</organism>